<name>A0A2G5T146_9PELO</name>
<gene>
    <name evidence="2" type="primary">Cnig_chr_X.g26074</name>
    <name evidence="2" type="ORF">B9Z55_026074</name>
</gene>
<accession>A0A2G5T146</accession>
<evidence type="ECO:0000313" key="3">
    <source>
        <dbReference type="Proteomes" id="UP000230233"/>
    </source>
</evidence>
<feature type="compositionally biased region" description="Pro residues" evidence="1">
    <location>
        <begin position="21"/>
        <end position="30"/>
    </location>
</feature>
<sequence length="173" mass="18703">MTTRREIRRHTAANCTAEPIDSPPPKPPTPGASGRKSGAKRKAESSTADAIAPTATTTADITAQITEVATRLSTIHISNVFELITATESSQTVSTSAVIQDLSSRDQDENREPVLNRRGNNTTAKIEHNDLRTHQVLNHRKTSQSDALKRVTAVTAHSKIASLNVTITKVEMN</sequence>
<reference evidence="3" key="1">
    <citation type="submission" date="2017-10" db="EMBL/GenBank/DDBJ databases">
        <title>Rapid genome shrinkage in a self-fertile nematode reveals novel sperm competition proteins.</title>
        <authorList>
            <person name="Yin D."/>
            <person name="Schwarz E.M."/>
            <person name="Thomas C.G."/>
            <person name="Felde R.L."/>
            <person name="Korf I.F."/>
            <person name="Cutter A.D."/>
            <person name="Schartner C.M."/>
            <person name="Ralston E.J."/>
            <person name="Meyer B.J."/>
            <person name="Haag E.S."/>
        </authorList>
    </citation>
    <scope>NUCLEOTIDE SEQUENCE [LARGE SCALE GENOMIC DNA]</scope>
    <source>
        <strain evidence="3">JU1422</strain>
    </source>
</reference>
<evidence type="ECO:0000313" key="2">
    <source>
        <dbReference type="EMBL" id="PIC21114.1"/>
    </source>
</evidence>
<dbReference type="EMBL" id="PDUG01000006">
    <property type="protein sequence ID" value="PIC21114.1"/>
    <property type="molecule type" value="Genomic_DNA"/>
</dbReference>
<dbReference type="AlphaFoldDB" id="A0A2G5T146"/>
<feature type="compositionally biased region" description="Basic residues" evidence="1">
    <location>
        <begin position="1"/>
        <end position="11"/>
    </location>
</feature>
<keyword evidence="3" id="KW-1185">Reference proteome</keyword>
<organism evidence="2 3">
    <name type="scientific">Caenorhabditis nigoni</name>
    <dbReference type="NCBI Taxonomy" id="1611254"/>
    <lineage>
        <taxon>Eukaryota</taxon>
        <taxon>Metazoa</taxon>
        <taxon>Ecdysozoa</taxon>
        <taxon>Nematoda</taxon>
        <taxon>Chromadorea</taxon>
        <taxon>Rhabditida</taxon>
        <taxon>Rhabditina</taxon>
        <taxon>Rhabditomorpha</taxon>
        <taxon>Rhabditoidea</taxon>
        <taxon>Rhabditidae</taxon>
        <taxon>Peloderinae</taxon>
        <taxon>Caenorhabditis</taxon>
    </lineage>
</organism>
<dbReference type="Proteomes" id="UP000230233">
    <property type="component" value="Chromosome X"/>
</dbReference>
<feature type="region of interest" description="Disordered" evidence="1">
    <location>
        <begin position="1"/>
        <end position="51"/>
    </location>
</feature>
<comment type="caution">
    <text evidence="2">The sequence shown here is derived from an EMBL/GenBank/DDBJ whole genome shotgun (WGS) entry which is preliminary data.</text>
</comment>
<evidence type="ECO:0000256" key="1">
    <source>
        <dbReference type="SAM" id="MobiDB-lite"/>
    </source>
</evidence>
<proteinExistence type="predicted"/>
<protein>
    <submittedName>
        <fullName evidence="2">Uncharacterized protein</fullName>
    </submittedName>
</protein>